<evidence type="ECO:0000313" key="2">
    <source>
        <dbReference type="EMBL" id="PLX19948.1"/>
    </source>
</evidence>
<name>A0A2N5ZMM9_MUIH1</name>
<dbReference type="Proteomes" id="UP000234857">
    <property type="component" value="Unassembled WGS sequence"/>
</dbReference>
<reference evidence="2 3" key="1">
    <citation type="submission" date="2017-11" db="EMBL/GenBank/DDBJ databases">
        <title>Genome-resolved metagenomics identifies genetic mobility, metabolic interactions, and unexpected diversity in perchlorate-reducing communities.</title>
        <authorList>
            <person name="Barnum T.P."/>
            <person name="Figueroa I.A."/>
            <person name="Carlstrom C.I."/>
            <person name="Lucas L.N."/>
            <person name="Engelbrektson A.L."/>
            <person name="Coates J.D."/>
        </authorList>
    </citation>
    <scope>NUCLEOTIDE SEQUENCE [LARGE SCALE GENOMIC DNA]</scope>
    <source>
        <strain evidence="2">BM706</strain>
    </source>
</reference>
<dbReference type="EMBL" id="PKTG01000013">
    <property type="protein sequence ID" value="PLX19948.1"/>
    <property type="molecule type" value="Genomic_DNA"/>
</dbReference>
<organism evidence="2 3">
    <name type="scientific">Muiribacterium halophilum</name>
    <dbReference type="NCBI Taxonomy" id="2053465"/>
    <lineage>
        <taxon>Bacteria</taxon>
        <taxon>Candidatus Muiribacteriota</taxon>
        <taxon>Candidatus Muiribacteriia</taxon>
        <taxon>Candidatus Muiribacteriales</taxon>
        <taxon>Candidatus Muiribacteriaceae</taxon>
        <taxon>Candidatus Muiribacterium</taxon>
    </lineage>
</organism>
<sequence>MKKKDLNKEELKNKQEEIKKKFRKLMTGISEKMKKKEYKAEEAKKNEFEETYEKTDTGDFEVINDNIKLPQEFPEVSDMLENLIKEYLNSL</sequence>
<evidence type="ECO:0000256" key="1">
    <source>
        <dbReference type="SAM" id="Coils"/>
    </source>
</evidence>
<evidence type="ECO:0000313" key="3">
    <source>
        <dbReference type="Proteomes" id="UP000234857"/>
    </source>
</evidence>
<dbReference type="AlphaFoldDB" id="A0A2N5ZMM9"/>
<feature type="coiled-coil region" evidence="1">
    <location>
        <begin position="1"/>
        <end position="51"/>
    </location>
</feature>
<proteinExistence type="predicted"/>
<comment type="caution">
    <text evidence="2">The sequence shown here is derived from an EMBL/GenBank/DDBJ whole genome shotgun (WGS) entry which is preliminary data.</text>
</comment>
<gene>
    <name evidence="2" type="ORF">C0601_00585</name>
</gene>
<accession>A0A2N5ZMM9</accession>
<protein>
    <submittedName>
        <fullName evidence="2">Uncharacterized protein</fullName>
    </submittedName>
</protein>
<keyword evidence="1" id="KW-0175">Coiled coil</keyword>